<proteinExistence type="inferred from homology"/>
<dbReference type="GO" id="GO:0005525">
    <property type="term" value="F:GTP binding"/>
    <property type="evidence" value="ECO:0007669"/>
    <property type="project" value="InterPro"/>
</dbReference>
<dbReference type="RefSeq" id="XP_022290709.1">
    <property type="nucleotide sequence ID" value="XM_022435001.1"/>
</dbReference>
<dbReference type="Proteomes" id="UP000694844">
    <property type="component" value="Chromosome 7"/>
</dbReference>
<sequence length="224" mass="25613">MANVEPDYEQKGEHGETKVKIICLGDSAVGKSKLVERFLMDGYKPQQLSTYALTLFNYQTDLGDEKVSVDFWDTAGQERFNNMHPSYYHNAHACILVFDTTRKVTYKNLPNWLKELREYRPEIPCLCCGNKIDVDYSITKKAFTFPKKHGMPFYFVSASDGTNVVKLFKDAIRAAVAYKNNSTDFMDEIMRELENFELETDNTTTVSESALNSAEDKKETDSLS</sequence>
<feature type="compositionally biased region" description="Polar residues" evidence="3">
    <location>
        <begin position="201"/>
        <end position="212"/>
    </location>
</feature>
<gene>
    <name evidence="5" type="primary">LOC111102335</name>
</gene>
<dbReference type="PRINTS" id="PR00449">
    <property type="entry name" value="RASTRNSFRMNG"/>
</dbReference>
<reference evidence="5" key="1">
    <citation type="submission" date="2025-08" db="UniProtKB">
        <authorList>
            <consortium name="RefSeq"/>
        </authorList>
    </citation>
    <scope>IDENTIFICATION</scope>
    <source>
        <tissue evidence="5">Whole sample</tissue>
    </source>
</reference>
<dbReference type="FunFam" id="3.40.50.300:FF:001656">
    <property type="entry name" value="Rab11B GTPase, putative"/>
    <property type="match status" value="1"/>
</dbReference>
<dbReference type="GO" id="GO:0003924">
    <property type="term" value="F:GTPase activity"/>
    <property type="evidence" value="ECO:0007669"/>
    <property type="project" value="InterPro"/>
</dbReference>
<dbReference type="SUPFAM" id="SSF52540">
    <property type="entry name" value="P-loop containing nucleoside triphosphate hydrolases"/>
    <property type="match status" value="1"/>
</dbReference>
<dbReference type="InterPro" id="IPR005225">
    <property type="entry name" value="Small_GTP-bd"/>
</dbReference>
<dbReference type="KEGG" id="cvn:111102335"/>
<evidence type="ECO:0000313" key="4">
    <source>
        <dbReference type="Proteomes" id="UP000694844"/>
    </source>
</evidence>
<dbReference type="SMART" id="SM00175">
    <property type="entry name" value="RAB"/>
    <property type="match status" value="1"/>
</dbReference>
<evidence type="ECO:0000313" key="5">
    <source>
        <dbReference type="RefSeq" id="XP_022290709.1"/>
    </source>
</evidence>
<organism evidence="4 5">
    <name type="scientific">Crassostrea virginica</name>
    <name type="common">Eastern oyster</name>
    <dbReference type="NCBI Taxonomy" id="6565"/>
    <lineage>
        <taxon>Eukaryota</taxon>
        <taxon>Metazoa</taxon>
        <taxon>Spiralia</taxon>
        <taxon>Lophotrochozoa</taxon>
        <taxon>Mollusca</taxon>
        <taxon>Bivalvia</taxon>
        <taxon>Autobranchia</taxon>
        <taxon>Pteriomorphia</taxon>
        <taxon>Ostreida</taxon>
        <taxon>Ostreoidea</taxon>
        <taxon>Ostreidae</taxon>
        <taxon>Crassostrea</taxon>
    </lineage>
</organism>
<dbReference type="PROSITE" id="PS51419">
    <property type="entry name" value="RAB"/>
    <property type="match status" value="1"/>
</dbReference>
<dbReference type="InterPro" id="IPR027417">
    <property type="entry name" value="P-loop_NTPase"/>
</dbReference>
<evidence type="ECO:0000256" key="1">
    <source>
        <dbReference type="ARBA" id="ARBA00006270"/>
    </source>
</evidence>
<dbReference type="PANTHER" id="PTHR47978">
    <property type="match status" value="1"/>
</dbReference>
<evidence type="ECO:0000256" key="3">
    <source>
        <dbReference type="SAM" id="MobiDB-lite"/>
    </source>
</evidence>
<dbReference type="OrthoDB" id="48625at2759"/>
<dbReference type="Gene3D" id="3.40.50.300">
    <property type="entry name" value="P-loop containing nucleotide triphosphate hydrolases"/>
    <property type="match status" value="1"/>
</dbReference>
<keyword evidence="2" id="KW-0547">Nucleotide-binding</keyword>
<dbReference type="InterPro" id="IPR001806">
    <property type="entry name" value="Small_GTPase"/>
</dbReference>
<dbReference type="GeneID" id="111102335"/>
<dbReference type="SMART" id="SM00174">
    <property type="entry name" value="RHO"/>
    <property type="match status" value="1"/>
</dbReference>
<feature type="region of interest" description="Disordered" evidence="3">
    <location>
        <begin position="201"/>
        <end position="224"/>
    </location>
</feature>
<accession>A0A8B8AKY8</accession>
<dbReference type="Pfam" id="PF00071">
    <property type="entry name" value="Ras"/>
    <property type="match status" value="1"/>
</dbReference>
<dbReference type="NCBIfam" id="TIGR00231">
    <property type="entry name" value="small_GTP"/>
    <property type="match status" value="1"/>
</dbReference>
<evidence type="ECO:0000256" key="2">
    <source>
        <dbReference type="ARBA" id="ARBA00022741"/>
    </source>
</evidence>
<comment type="similarity">
    <text evidence="1">Belongs to the small GTPase superfamily. Rab family.</text>
</comment>
<protein>
    <submittedName>
        <fullName evidence="5">Rab-like protein 2A</fullName>
    </submittedName>
</protein>
<dbReference type="AlphaFoldDB" id="A0A8B8AKY8"/>
<dbReference type="SMART" id="SM00176">
    <property type="entry name" value="RAN"/>
    <property type="match status" value="1"/>
</dbReference>
<dbReference type="SMART" id="SM00173">
    <property type="entry name" value="RAS"/>
    <property type="match status" value="1"/>
</dbReference>
<feature type="compositionally biased region" description="Basic and acidic residues" evidence="3">
    <location>
        <begin position="214"/>
        <end position="224"/>
    </location>
</feature>
<keyword evidence="4" id="KW-1185">Reference proteome</keyword>
<name>A0A8B8AKY8_CRAVI</name>